<feature type="domain" description="Aminotransferase class I/classII large" evidence="4">
    <location>
        <begin position="47"/>
        <end position="356"/>
    </location>
</feature>
<evidence type="ECO:0000256" key="2">
    <source>
        <dbReference type="ARBA" id="ARBA00022679"/>
    </source>
</evidence>
<evidence type="ECO:0000259" key="4">
    <source>
        <dbReference type="Pfam" id="PF00155"/>
    </source>
</evidence>
<accession>A0ABS4ZHB8</accession>
<keyword evidence="6" id="KW-1185">Reference proteome</keyword>
<dbReference type="Pfam" id="PF00155">
    <property type="entry name" value="Aminotran_1_2"/>
    <property type="match status" value="1"/>
</dbReference>
<dbReference type="EMBL" id="JAGIOL010000001">
    <property type="protein sequence ID" value="MBP2436669.1"/>
    <property type="molecule type" value="Genomic_DNA"/>
</dbReference>
<keyword evidence="3" id="KW-0663">Pyridoxal phosphate</keyword>
<dbReference type="PANTHER" id="PTHR43643:SF3">
    <property type="entry name" value="HISTIDINOL-PHOSPHATE AMINOTRANSFERASE"/>
    <property type="match status" value="1"/>
</dbReference>
<protein>
    <submittedName>
        <fullName evidence="5">Histidinol-phosphate aminotransferase</fullName>
        <ecNumber evidence="5">2.6.1.9</ecNumber>
    </submittedName>
</protein>
<dbReference type="InterPro" id="IPR050106">
    <property type="entry name" value="HistidinolP_aminotransfase"/>
</dbReference>
<organism evidence="5 6">
    <name type="scientific">Microbacterium amylolyticum</name>
    <dbReference type="NCBI Taxonomy" id="936337"/>
    <lineage>
        <taxon>Bacteria</taxon>
        <taxon>Bacillati</taxon>
        <taxon>Actinomycetota</taxon>
        <taxon>Actinomycetes</taxon>
        <taxon>Micrococcales</taxon>
        <taxon>Microbacteriaceae</taxon>
        <taxon>Microbacterium</taxon>
    </lineage>
</organism>
<evidence type="ECO:0000313" key="6">
    <source>
        <dbReference type="Proteomes" id="UP001519362"/>
    </source>
</evidence>
<dbReference type="GO" id="GO:0004400">
    <property type="term" value="F:histidinol-phosphate transaminase activity"/>
    <property type="evidence" value="ECO:0007669"/>
    <property type="project" value="UniProtKB-EC"/>
</dbReference>
<name>A0ABS4ZHB8_9MICO</name>
<gene>
    <name evidence="5" type="ORF">JOF34_001255</name>
</gene>
<evidence type="ECO:0000256" key="1">
    <source>
        <dbReference type="ARBA" id="ARBA00022576"/>
    </source>
</evidence>
<dbReference type="InterPro" id="IPR004839">
    <property type="entry name" value="Aminotransferase_I/II_large"/>
</dbReference>
<reference evidence="5 6" key="1">
    <citation type="submission" date="2021-03" db="EMBL/GenBank/DDBJ databases">
        <title>Sequencing the genomes of 1000 actinobacteria strains.</title>
        <authorList>
            <person name="Klenk H.-P."/>
        </authorList>
    </citation>
    <scope>NUCLEOTIDE SEQUENCE [LARGE SCALE GENOMIC DNA]</scope>
    <source>
        <strain evidence="5 6">DSM 24221</strain>
    </source>
</reference>
<dbReference type="Gene3D" id="3.90.1150.10">
    <property type="entry name" value="Aspartate Aminotransferase, domain 1"/>
    <property type="match status" value="1"/>
</dbReference>
<evidence type="ECO:0000256" key="3">
    <source>
        <dbReference type="ARBA" id="ARBA00022898"/>
    </source>
</evidence>
<dbReference type="Gene3D" id="3.40.640.10">
    <property type="entry name" value="Type I PLP-dependent aspartate aminotransferase-like (Major domain)"/>
    <property type="match status" value="1"/>
</dbReference>
<dbReference type="SUPFAM" id="SSF53383">
    <property type="entry name" value="PLP-dependent transferases"/>
    <property type="match status" value="1"/>
</dbReference>
<comment type="caution">
    <text evidence="5">The sequence shown here is derived from an EMBL/GenBank/DDBJ whole genome shotgun (WGS) entry which is preliminary data.</text>
</comment>
<dbReference type="InterPro" id="IPR015424">
    <property type="entry name" value="PyrdxlP-dep_Trfase"/>
</dbReference>
<dbReference type="InterPro" id="IPR015421">
    <property type="entry name" value="PyrdxlP-dep_Trfase_major"/>
</dbReference>
<evidence type="ECO:0000313" key="5">
    <source>
        <dbReference type="EMBL" id="MBP2436669.1"/>
    </source>
</evidence>
<dbReference type="CDD" id="cd00609">
    <property type="entry name" value="AAT_like"/>
    <property type="match status" value="1"/>
</dbReference>
<dbReference type="PANTHER" id="PTHR43643">
    <property type="entry name" value="HISTIDINOL-PHOSPHATE AMINOTRANSFERASE 2"/>
    <property type="match status" value="1"/>
</dbReference>
<dbReference type="InterPro" id="IPR015422">
    <property type="entry name" value="PyrdxlP-dep_Trfase_small"/>
</dbReference>
<dbReference type="RefSeq" id="WP_165135826.1">
    <property type="nucleotide sequence ID" value="NZ_CP049253.1"/>
</dbReference>
<keyword evidence="1 5" id="KW-0032">Aminotransferase</keyword>
<proteinExistence type="predicted"/>
<dbReference type="EC" id="2.6.1.9" evidence="5"/>
<sequence>MTDRLTFRAAHDQISVFERARIPEGVARACFNEPHFPPLDGLAEVIAGEVPHLNEYGGRTEEAVAAIAAAHRREPDEVLLGSGSMDLIRAVIASVCEPGDDVIFSWLTFEGYVSACHASAATPVMVPTTADGGHDVDAILAAITDRTRVVLVASPNNPSGRPLMREQFDRLVAGVPPRVILALDEAYSEYASSPRAAFGASLFGDGDPVLPENVVILRTLSKAAALAGIRAGYALAAPRVIGGIAKLRTQLSVDRLAVAAAWFCFTRDGLDQIEDRVEWVKAERQRIERTLRDRMEKAEIEGRRHIAIPHSDGNFVWLPVGEKADELHATLLSDARILARSFPGVGLRYTVVEEDVNARFIETVTAWATTP</sequence>
<keyword evidence="2 5" id="KW-0808">Transferase</keyword>
<dbReference type="Proteomes" id="UP001519362">
    <property type="component" value="Unassembled WGS sequence"/>
</dbReference>